<evidence type="ECO:0000313" key="4">
    <source>
        <dbReference type="EMBL" id="MBB4929509.1"/>
    </source>
</evidence>
<dbReference type="EMBL" id="JACHJT010000001">
    <property type="protein sequence ID" value="MBB4929509.1"/>
    <property type="molecule type" value="Genomic_DNA"/>
</dbReference>
<dbReference type="GO" id="GO:0003677">
    <property type="term" value="F:DNA binding"/>
    <property type="evidence" value="ECO:0007669"/>
    <property type="project" value="UniProtKB-KW"/>
</dbReference>
<evidence type="ECO:0000259" key="3">
    <source>
        <dbReference type="PROSITE" id="PS51186"/>
    </source>
</evidence>
<protein>
    <submittedName>
        <fullName evidence="4">DNA-binding MarR family transcriptional regulator/GNAT superfamily N-acetyltransferase</fullName>
    </submittedName>
</protein>
<evidence type="ECO:0000259" key="2">
    <source>
        <dbReference type="PROSITE" id="PS50995"/>
    </source>
</evidence>
<dbReference type="Pfam" id="PF01047">
    <property type="entry name" value="MarR"/>
    <property type="match status" value="1"/>
</dbReference>
<dbReference type="PANTHER" id="PTHR13947:SF37">
    <property type="entry name" value="LD18367P"/>
    <property type="match status" value="1"/>
</dbReference>
<dbReference type="AlphaFoldDB" id="A0A7W7RCM3"/>
<evidence type="ECO:0000256" key="1">
    <source>
        <dbReference type="ARBA" id="ARBA00022679"/>
    </source>
</evidence>
<name>A0A7W7RCM3_9ACTN</name>
<evidence type="ECO:0000313" key="5">
    <source>
        <dbReference type="Proteomes" id="UP000523007"/>
    </source>
</evidence>
<dbReference type="Gene3D" id="3.40.630.30">
    <property type="match status" value="1"/>
</dbReference>
<dbReference type="Pfam" id="PF00583">
    <property type="entry name" value="Acetyltransf_1"/>
    <property type="match status" value="1"/>
</dbReference>
<dbReference type="InterPro" id="IPR050769">
    <property type="entry name" value="NAT_camello-type"/>
</dbReference>
<keyword evidence="4" id="KW-0238">DNA-binding</keyword>
<dbReference type="InterPro" id="IPR000182">
    <property type="entry name" value="GNAT_dom"/>
</dbReference>
<dbReference type="SUPFAM" id="SSF46785">
    <property type="entry name" value="Winged helix' DNA-binding domain"/>
    <property type="match status" value="1"/>
</dbReference>
<dbReference type="GO" id="GO:0003700">
    <property type="term" value="F:DNA-binding transcription factor activity"/>
    <property type="evidence" value="ECO:0007669"/>
    <property type="project" value="InterPro"/>
</dbReference>
<dbReference type="SUPFAM" id="SSF55729">
    <property type="entry name" value="Acyl-CoA N-acyltransferases (Nat)"/>
    <property type="match status" value="1"/>
</dbReference>
<reference evidence="4 5" key="1">
    <citation type="submission" date="2020-08" db="EMBL/GenBank/DDBJ databases">
        <title>Sequencing the genomes of 1000 actinobacteria strains.</title>
        <authorList>
            <person name="Klenk H.-P."/>
        </authorList>
    </citation>
    <scope>NUCLEOTIDE SEQUENCE [LARGE SCALE GENOMIC DNA]</scope>
    <source>
        <strain evidence="4 5">DSM 102030</strain>
    </source>
</reference>
<dbReference type="InterPro" id="IPR000835">
    <property type="entry name" value="HTH_MarR-typ"/>
</dbReference>
<dbReference type="Gene3D" id="1.10.10.10">
    <property type="entry name" value="Winged helix-like DNA-binding domain superfamily/Winged helix DNA-binding domain"/>
    <property type="match status" value="1"/>
</dbReference>
<dbReference type="InterPro" id="IPR036388">
    <property type="entry name" value="WH-like_DNA-bd_sf"/>
</dbReference>
<sequence>MENTTLPDDNTLNSEVAAVRSFNRFFTRKLGVLRTGHLDSPWSLTEVRILYELLHRERTRAPELRRALDMDPGQLSRVLSKLEGDGLLTRSPSPDDARSQEVVLTTAGSRAAATLDGRSNAQIRELIGHLSVDGRRRLVSAMTAVRQLLEEPEERQAPTVVLRPLRSGDAGWVIERHGALYFEEYGWDETFEALVAEIAADYLRSRDPRTEYAWIAEVDGERAGCVFCARKDETTAKLRLLLVEPTARGLGIGGRLVEECLSFARSAGYARMTLWTNDCLTAARRIYQRAGFQLVHAEKHRSFGHELVGQTWERDL</sequence>
<feature type="domain" description="HTH marR-type" evidence="2">
    <location>
        <begin position="1"/>
        <end position="154"/>
    </location>
</feature>
<dbReference type="CDD" id="cd04301">
    <property type="entry name" value="NAT_SF"/>
    <property type="match status" value="1"/>
</dbReference>
<dbReference type="PANTHER" id="PTHR13947">
    <property type="entry name" value="GNAT FAMILY N-ACETYLTRANSFERASE"/>
    <property type="match status" value="1"/>
</dbReference>
<dbReference type="PROSITE" id="PS50995">
    <property type="entry name" value="HTH_MARR_2"/>
    <property type="match status" value="1"/>
</dbReference>
<comment type="caution">
    <text evidence="4">The sequence shown here is derived from an EMBL/GenBank/DDBJ whole genome shotgun (WGS) entry which is preliminary data.</text>
</comment>
<accession>A0A7W7RCM3</accession>
<dbReference type="RefSeq" id="WP_184574063.1">
    <property type="nucleotide sequence ID" value="NZ_JACHJT010000001.1"/>
</dbReference>
<feature type="domain" description="N-acetyltransferase" evidence="3">
    <location>
        <begin position="160"/>
        <end position="316"/>
    </location>
</feature>
<dbReference type="InterPro" id="IPR036390">
    <property type="entry name" value="WH_DNA-bd_sf"/>
</dbReference>
<keyword evidence="5" id="KW-1185">Reference proteome</keyword>
<dbReference type="PROSITE" id="PS51186">
    <property type="entry name" value="GNAT"/>
    <property type="match status" value="1"/>
</dbReference>
<dbReference type="InterPro" id="IPR016181">
    <property type="entry name" value="Acyl_CoA_acyltransferase"/>
</dbReference>
<dbReference type="SMART" id="SM00347">
    <property type="entry name" value="HTH_MARR"/>
    <property type="match status" value="1"/>
</dbReference>
<keyword evidence="1 4" id="KW-0808">Transferase</keyword>
<dbReference type="Proteomes" id="UP000523007">
    <property type="component" value="Unassembled WGS sequence"/>
</dbReference>
<dbReference type="GO" id="GO:0008080">
    <property type="term" value="F:N-acetyltransferase activity"/>
    <property type="evidence" value="ECO:0007669"/>
    <property type="project" value="InterPro"/>
</dbReference>
<organism evidence="4 5">
    <name type="scientific">Lipingzhangella halophila</name>
    <dbReference type="NCBI Taxonomy" id="1783352"/>
    <lineage>
        <taxon>Bacteria</taxon>
        <taxon>Bacillati</taxon>
        <taxon>Actinomycetota</taxon>
        <taxon>Actinomycetes</taxon>
        <taxon>Streptosporangiales</taxon>
        <taxon>Nocardiopsidaceae</taxon>
        <taxon>Lipingzhangella</taxon>
    </lineage>
</organism>
<proteinExistence type="predicted"/>
<gene>
    <name evidence="4" type="ORF">F4561_000329</name>
</gene>